<dbReference type="InterPro" id="IPR005471">
    <property type="entry name" value="Tscrpt_reg_IclR_N"/>
</dbReference>
<dbReference type="SUPFAM" id="SSF46785">
    <property type="entry name" value="Winged helix' DNA-binding domain"/>
    <property type="match status" value="1"/>
</dbReference>
<organism evidence="6 7">
    <name type="scientific">Microbacterium immunditiarum</name>
    <dbReference type="NCBI Taxonomy" id="337480"/>
    <lineage>
        <taxon>Bacteria</taxon>
        <taxon>Bacillati</taxon>
        <taxon>Actinomycetota</taxon>
        <taxon>Actinomycetes</taxon>
        <taxon>Micrococcales</taxon>
        <taxon>Microbacteriaceae</taxon>
        <taxon>Microbacterium</taxon>
    </lineage>
</organism>
<dbReference type="Gene3D" id="3.30.450.40">
    <property type="match status" value="1"/>
</dbReference>
<sequence length="273" mass="30106">MAERIDEEAPAVEETADSASELPKSVIDRAFLILGTFQGGRVRQSLSDISRRTGLPIATCYRIVQRLAEWGALERDGESRYRIGLRLWEVASLAPRSVGLQRLARPFMQDLYETTGYASHLAIREGTELVSIDRFQSPRRRVRRPLVGGRYPLHATAIGQVLLAHAPADIREEVLSGPLEAFTTNTYTRRDELEKALDDIRRQGFAVSDRQVDLIHIGVAAPVWGPEGNVVAAVSLALTEADIDGKNMVHLVRITANGISRALREAGYVDVAG</sequence>
<protein>
    <submittedName>
        <fullName evidence="6">DNA-binding IclR family transcriptional regulator</fullName>
    </submittedName>
</protein>
<dbReference type="PANTHER" id="PTHR30136">
    <property type="entry name" value="HELIX-TURN-HELIX TRANSCRIPTIONAL REGULATOR, ICLR FAMILY"/>
    <property type="match status" value="1"/>
</dbReference>
<dbReference type="InterPro" id="IPR029016">
    <property type="entry name" value="GAF-like_dom_sf"/>
</dbReference>
<dbReference type="InterPro" id="IPR036388">
    <property type="entry name" value="WH-like_DNA-bd_sf"/>
</dbReference>
<dbReference type="InterPro" id="IPR050707">
    <property type="entry name" value="HTH_MetabolicPath_Reg"/>
</dbReference>
<comment type="caution">
    <text evidence="6">The sequence shown here is derived from an EMBL/GenBank/DDBJ whole genome shotgun (WGS) entry which is preliminary data.</text>
</comment>
<gene>
    <name evidence="6" type="ORF">BJ991_000894</name>
</gene>
<accession>A0A7Y9GM48</accession>
<dbReference type="InterPro" id="IPR014757">
    <property type="entry name" value="Tscrpt_reg_IclR_C"/>
</dbReference>
<dbReference type="PROSITE" id="PS51077">
    <property type="entry name" value="HTH_ICLR"/>
    <property type="match status" value="1"/>
</dbReference>
<dbReference type="InterPro" id="IPR036390">
    <property type="entry name" value="WH_DNA-bd_sf"/>
</dbReference>
<evidence type="ECO:0000313" key="7">
    <source>
        <dbReference type="Proteomes" id="UP000576969"/>
    </source>
</evidence>
<dbReference type="GO" id="GO:0003700">
    <property type="term" value="F:DNA-binding transcription factor activity"/>
    <property type="evidence" value="ECO:0007669"/>
    <property type="project" value="TreeGrafter"/>
</dbReference>
<evidence type="ECO:0000256" key="1">
    <source>
        <dbReference type="ARBA" id="ARBA00023015"/>
    </source>
</evidence>
<dbReference type="Gene3D" id="1.10.10.10">
    <property type="entry name" value="Winged helix-like DNA-binding domain superfamily/Winged helix DNA-binding domain"/>
    <property type="match status" value="1"/>
</dbReference>
<evidence type="ECO:0000256" key="3">
    <source>
        <dbReference type="ARBA" id="ARBA00023163"/>
    </source>
</evidence>
<dbReference type="RefSeq" id="WP_218852860.1">
    <property type="nucleotide sequence ID" value="NZ_JACCBV010000001.1"/>
</dbReference>
<dbReference type="EMBL" id="JACCBV010000001">
    <property type="protein sequence ID" value="NYE18866.1"/>
    <property type="molecule type" value="Genomic_DNA"/>
</dbReference>
<dbReference type="Proteomes" id="UP000576969">
    <property type="component" value="Unassembled WGS sequence"/>
</dbReference>
<dbReference type="PANTHER" id="PTHR30136:SF24">
    <property type="entry name" value="HTH-TYPE TRANSCRIPTIONAL REPRESSOR ALLR"/>
    <property type="match status" value="1"/>
</dbReference>
<feature type="domain" description="IclR-ED" evidence="5">
    <location>
        <begin position="86"/>
        <end position="265"/>
    </location>
</feature>
<keyword evidence="7" id="KW-1185">Reference proteome</keyword>
<evidence type="ECO:0000313" key="6">
    <source>
        <dbReference type="EMBL" id="NYE18866.1"/>
    </source>
</evidence>
<evidence type="ECO:0000259" key="5">
    <source>
        <dbReference type="PROSITE" id="PS51078"/>
    </source>
</evidence>
<dbReference type="GO" id="GO:0045892">
    <property type="term" value="P:negative regulation of DNA-templated transcription"/>
    <property type="evidence" value="ECO:0007669"/>
    <property type="project" value="TreeGrafter"/>
</dbReference>
<name>A0A7Y9GM48_9MICO</name>
<feature type="domain" description="HTH iclR-type" evidence="4">
    <location>
        <begin position="24"/>
        <end position="85"/>
    </location>
</feature>
<proteinExistence type="predicted"/>
<keyword evidence="1" id="KW-0805">Transcription regulation</keyword>
<dbReference type="GO" id="GO:0003677">
    <property type="term" value="F:DNA binding"/>
    <property type="evidence" value="ECO:0007669"/>
    <property type="project" value="UniProtKB-KW"/>
</dbReference>
<dbReference type="Pfam" id="PF09339">
    <property type="entry name" value="HTH_IclR"/>
    <property type="match status" value="1"/>
</dbReference>
<reference evidence="6 7" key="1">
    <citation type="submission" date="2020-07" db="EMBL/GenBank/DDBJ databases">
        <title>Sequencing the genomes of 1000 actinobacteria strains.</title>
        <authorList>
            <person name="Klenk H.-P."/>
        </authorList>
    </citation>
    <scope>NUCLEOTIDE SEQUENCE [LARGE SCALE GENOMIC DNA]</scope>
    <source>
        <strain evidence="6 7">DSM 24662</strain>
    </source>
</reference>
<evidence type="ECO:0000259" key="4">
    <source>
        <dbReference type="PROSITE" id="PS51077"/>
    </source>
</evidence>
<dbReference type="AlphaFoldDB" id="A0A7Y9GM48"/>
<keyword evidence="2 6" id="KW-0238">DNA-binding</keyword>
<evidence type="ECO:0000256" key="2">
    <source>
        <dbReference type="ARBA" id="ARBA00023125"/>
    </source>
</evidence>
<dbReference type="Pfam" id="PF01614">
    <property type="entry name" value="IclR_C"/>
    <property type="match status" value="1"/>
</dbReference>
<dbReference type="SUPFAM" id="SSF55781">
    <property type="entry name" value="GAF domain-like"/>
    <property type="match status" value="1"/>
</dbReference>
<dbReference type="PROSITE" id="PS51078">
    <property type="entry name" value="ICLR_ED"/>
    <property type="match status" value="1"/>
</dbReference>
<keyword evidence="3" id="KW-0804">Transcription</keyword>
<dbReference type="SMART" id="SM00346">
    <property type="entry name" value="HTH_ICLR"/>
    <property type="match status" value="1"/>
</dbReference>